<reference evidence="2 3" key="1">
    <citation type="submission" date="2016-04" db="EMBL/GenBank/DDBJ databases">
        <authorList>
            <consortium name="Pathogen Informatics"/>
        </authorList>
    </citation>
    <scope>NUCLEOTIDE SEQUENCE [LARGE SCALE GENOMIC DNA]</scope>
    <source>
        <strain evidence="2 3">H044680328</strain>
    </source>
</reference>
<dbReference type="RefSeq" id="WP_033534660.1">
    <property type="nucleotide sequence ID" value="NZ_CP016340.1"/>
</dbReference>
<feature type="signal peptide" evidence="1">
    <location>
        <begin position="1"/>
        <end position="28"/>
    </location>
</feature>
<gene>
    <name evidence="2" type="ORF">SAMEA3906487_03122</name>
</gene>
<feature type="chain" id="PRO_5009816496" description="Type 1 fimbrial protein" evidence="1">
    <location>
        <begin position="29"/>
        <end position="108"/>
    </location>
</feature>
<name>A0A157M5R8_9BORD</name>
<evidence type="ECO:0000313" key="2">
    <source>
        <dbReference type="EMBL" id="SAI72266.1"/>
    </source>
</evidence>
<dbReference type="KEGG" id="btrm:SAMEA390648703122"/>
<accession>A0A157M5R8</accession>
<sequence length="108" mass="11520">MSKLKISGIAARLTLALAGVGALSAAHADRLIIRFVGQITEASCQPLPSNNARAATLQCRSPIDQSPELWTTPLRAGETQLTTRAKHSVREVFQGGKAVGTVMTVEYF</sequence>
<keyword evidence="3" id="KW-1185">Reference proteome</keyword>
<dbReference type="GeneID" id="56589636"/>
<dbReference type="Proteomes" id="UP000076825">
    <property type="component" value="Chromosome 1"/>
</dbReference>
<dbReference type="PATRIC" id="fig|123899.6.peg.3117"/>
<organism evidence="2 3">
    <name type="scientific">Bordetella trematum</name>
    <dbReference type="NCBI Taxonomy" id="123899"/>
    <lineage>
        <taxon>Bacteria</taxon>
        <taxon>Pseudomonadati</taxon>
        <taxon>Pseudomonadota</taxon>
        <taxon>Betaproteobacteria</taxon>
        <taxon>Burkholderiales</taxon>
        <taxon>Alcaligenaceae</taxon>
        <taxon>Bordetella</taxon>
    </lineage>
</organism>
<proteinExistence type="predicted"/>
<evidence type="ECO:0008006" key="4">
    <source>
        <dbReference type="Google" id="ProtNLM"/>
    </source>
</evidence>
<protein>
    <recommendedName>
        <fullName evidence="4">Type 1 fimbrial protein</fullName>
    </recommendedName>
</protein>
<keyword evidence="1" id="KW-0732">Signal</keyword>
<evidence type="ECO:0000313" key="3">
    <source>
        <dbReference type="Proteomes" id="UP000076825"/>
    </source>
</evidence>
<evidence type="ECO:0000256" key="1">
    <source>
        <dbReference type="SAM" id="SignalP"/>
    </source>
</evidence>
<dbReference type="EMBL" id="LT546645">
    <property type="protein sequence ID" value="SAI72266.1"/>
    <property type="molecule type" value="Genomic_DNA"/>
</dbReference>
<dbReference type="AlphaFoldDB" id="A0A157M5R8"/>